<name>A0AA88YEC4_PINIB</name>
<keyword evidence="4" id="KW-0378">Hydrolase</keyword>
<evidence type="ECO:0008006" key="9">
    <source>
        <dbReference type="Google" id="ProtNLM"/>
    </source>
</evidence>
<gene>
    <name evidence="7" type="ORF">FSP39_021827</name>
</gene>
<accession>A0AA88YEC4</accession>
<proteinExistence type="predicted"/>
<sequence>MGSGASSSNERQSRQFNLLIGNLKNKTGIEKKLFGLSSLVQPERTRTLSKNSHERNNEKVETLVEEELFVPLYREKSLICTQTYTSWRARNDLVKFTQRLGFKKKVIYFLPIDSVPDFVSNFNFPKSGLKERFSLFSLIGTYIETFYSGMNVKWLDPVYITQTKWKIRKRSHKKTSKEQYLVSDFYRPLQKMMPKDGYCIMGLSWTDLYPKEELNFVLGEANYMTSSGVMSFGRFEPKTFDADNVKDISSIDADLMWKLLKVSSHELGHLFGLEHCEFFHCLMNGSNSIQEALSQPSFLCPVCLRKIQHVCKFDITQRYETLLSFFEDLNEEMPSEKWTSNVTWLKKCLHFLKSTDTSYM</sequence>
<evidence type="ECO:0000256" key="4">
    <source>
        <dbReference type="ARBA" id="ARBA00022801"/>
    </source>
</evidence>
<dbReference type="AlphaFoldDB" id="A0AA88YEC4"/>
<comment type="cofactor">
    <cofactor evidence="1">
        <name>Zn(2+)</name>
        <dbReference type="ChEBI" id="CHEBI:29105"/>
    </cofactor>
</comment>
<dbReference type="InterPro" id="IPR024079">
    <property type="entry name" value="MetalloPept_cat_dom_sf"/>
</dbReference>
<keyword evidence="8" id="KW-1185">Reference proteome</keyword>
<dbReference type="EMBL" id="VSWD01000005">
    <property type="protein sequence ID" value="KAK3103777.1"/>
    <property type="molecule type" value="Genomic_DNA"/>
</dbReference>
<keyword evidence="6" id="KW-0482">Metalloprotease</keyword>
<evidence type="ECO:0000313" key="7">
    <source>
        <dbReference type="EMBL" id="KAK3103777.1"/>
    </source>
</evidence>
<dbReference type="GO" id="GO:0006508">
    <property type="term" value="P:proteolysis"/>
    <property type="evidence" value="ECO:0007669"/>
    <property type="project" value="UniProtKB-KW"/>
</dbReference>
<dbReference type="GO" id="GO:0046872">
    <property type="term" value="F:metal ion binding"/>
    <property type="evidence" value="ECO:0007669"/>
    <property type="project" value="UniProtKB-KW"/>
</dbReference>
<dbReference type="GO" id="GO:0008237">
    <property type="term" value="F:metallopeptidase activity"/>
    <property type="evidence" value="ECO:0007669"/>
    <property type="project" value="UniProtKB-KW"/>
</dbReference>
<dbReference type="CDD" id="cd11375">
    <property type="entry name" value="Peptidase_M54"/>
    <property type="match status" value="1"/>
</dbReference>
<dbReference type="InterPro" id="IPR012962">
    <property type="entry name" value="Pept_M54_archaemetzincn"/>
</dbReference>
<dbReference type="PANTHER" id="PTHR15910">
    <property type="entry name" value="ARCHAEMETZINCIN"/>
    <property type="match status" value="1"/>
</dbReference>
<organism evidence="7 8">
    <name type="scientific">Pinctada imbricata</name>
    <name type="common">Atlantic pearl-oyster</name>
    <name type="synonym">Pinctada martensii</name>
    <dbReference type="NCBI Taxonomy" id="66713"/>
    <lineage>
        <taxon>Eukaryota</taxon>
        <taxon>Metazoa</taxon>
        <taxon>Spiralia</taxon>
        <taxon>Lophotrochozoa</taxon>
        <taxon>Mollusca</taxon>
        <taxon>Bivalvia</taxon>
        <taxon>Autobranchia</taxon>
        <taxon>Pteriomorphia</taxon>
        <taxon>Pterioida</taxon>
        <taxon>Pterioidea</taxon>
        <taxon>Pteriidae</taxon>
        <taxon>Pinctada</taxon>
    </lineage>
</organism>
<comment type="caution">
    <text evidence="7">The sequence shown here is derived from an EMBL/GenBank/DDBJ whole genome shotgun (WGS) entry which is preliminary data.</text>
</comment>
<evidence type="ECO:0000313" key="8">
    <source>
        <dbReference type="Proteomes" id="UP001186944"/>
    </source>
</evidence>
<evidence type="ECO:0000256" key="3">
    <source>
        <dbReference type="ARBA" id="ARBA00022723"/>
    </source>
</evidence>
<evidence type="ECO:0000256" key="6">
    <source>
        <dbReference type="ARBA" id="ARBA00023049"/>
    </source>
</evidence>
<evidence type="ECO:0000256" key="2">
    <source>
        <dbReference type="ARBA" id="ARBA00022670"/>
    </source>
</evidence>
<dbReference type="Gene3D" id="3.40.390.10">
    <property type="entry name" value="Collagenase (Catalytic Domain)"/>
    <property type="match status" value="1"/>
</dbReference>
<evidence type="ECO:0000256" key="1">
    <source>
        <dbReference type="ARBA" id="ARBA00001947"/>
    </source>
</evidence>
<dbReference type="Proteomes" id="UP001186944">
    <property type="component" value="Unassembled WGS sequence"/>
</dbReference>
<keyword evidence="3" id="KW-0479">Metal-binding</keyword>
<evidence type="ECO:0000256" key="5">
    <source>
        <dbReference type="ARBA" id="ARBA00022833"/>
    </source>
</evidence>
<keyword evidence="5" id="KW-0862">Zinc</keyword>
<dbReference type="SUPFAM" id="SSF55486">
    <property type="entry name" value="Metalloproteases ('zincins'), catalytic domain"/>
    <property type="match status" value="1"/>
</dbReference>
<dbReference type="PANTHER" id="PTHR15910:SF1">
    <property type="entry name" value="ARCHAEMETZINCIN-2"/>
    <property type="match status" value="1"/>
</dbReference>
<dbReference type="Pfam" id="PF07998">
    <property type="entry name" value="Peptidase_M54"/>
    <property type="match status" value="1"/>
</dbReference>
<reference evidence="7" key="1">
    <citation type="submission" date="2019-08" db="EMBL/GenBank/DDBJ databases">
        <title>The improved chromosome-level genome for the pearl oyster Pinctada fucata martensii using PacBio sequencing and Hi-C.</title>
        <authorList>
            <person name="Zheng Z."/>
        </authorList>
    </citation>
    <scope>NUCLEOTIDE SEQUENCE</scope>
    <source>
        <strain evidence="7">ZZ-2019</strain>
        <tissue evidence="7">Adductor muscle</tissue>
    </source>
</reference>
<keyword evidence="2" id="KW-0645">Protease</keyword>
<protein>
    <recommendedName>
        <fullName evidence="9">Archaemetzincin-2</fullName>
    </recommendedName>
</protein>